<name>A0ABR6XHH8_9BURK</name>
<evidence type="ECO:0000256" key="1">
    <source>
        <dbReference type="ARBA" id="ARBA00022438"/>
    </source>
</evidence>
<feature type="domain" description="Peptidase M28" evidence="8">
    <location>
        <begin position="296"/>
        <end position="516"/>
    </location>
</feature>
<dbReference type="PANTHER" id="PTHR12147">
    <property type="entry name" value="METALLOPEPTIDASE M28 FAMILY MEMBER"/>
    <property type="match status" value="1"/>
</dbReference>
<dbReference type="EMBL" id="JACOFT010000003">
    <property type="protein sequence ID" value="MBC3811754.1"/>
    <property type="molecule type" value="Genomic_DNA"/>
</dbReference>
<sequence length="548" mass="59961">MNIFSYAVTLGLLGLTTFNASAQTATPARVISEPVLRSHLSFLADDLLEGRGTGQRGGDLAVRYLETQAAIIGLQPLKSPAVAGYRQSVRIIGSQTLPESRISFQINGRTITPTLGSEIVFGSSGGKEKVALDTPVVFVGYGIRAPEEQWDDFKGVDLKGKLLIMMVNDPHPTKEEPQRFAGEALTYYGRWTYKFEEAMRQGAAGVLLIHTTPSASYGWNVPQTSFSHERFSLPGMGNAVEGWLQEENARTLFAAAGFDLDRLRASAEQRDFKPVDLHIKAQVNIQNQVRQVEQFNVLGMVPGTDPKLATEAVIYSAHWDHLGMEKTADGKTHIWNGAVDNASGSAALLAMAQAAVRQPAKRTQIFLWPCAEEQYLLGSQSYVSNPPWPLAKTAADLNLDSMNFVAATHDIGVAGSERSSLYESAAKVAAQMHLQLAPAVPDLGGAYFRADHFNFARAGVPAFNVGSAVFSGDGHFHFAKQPEQALKEQMKSFKADYHTERDIYHAQWDLSGMVQQAQFTLNLGYEIANTDAMPVWKKGEAFANVKRH</sequence>
<keyword evidence="2" id="KW-0645">Protease</keyword>
<feature type="signal peptide" evidence="7">
    <location>
        <begin position="1"/>
        <end position="22"/>
    </location>
</feature>
<comment type="caution">
    <text evidence="9">The sequence shown here is derived from an EMBL/GenBank/DDBJ whole genome shotgun (WGS) entry which is preliminary data.</text>
</comment>
<dbReference type="PANTHER" id="PTHR12147:SF56">
    <property type="entry name" value="AMINOPEPTIDASE YDR415C-RELATED"/>
    <property type="match status" value="1"/>
</dbReference>
<proteinExistence type="predicted"/>
<dbReference type="Gene3D" id="3.40.630.10">
    <property type="entry name" value="Zn peptidases"/>
    <property type="match status" value="1"/>
</dbReference>
<evidence type="ECO:0000256" key="5">
    <source>
        <dbReference type="ARBA" id="ARBA00022801"/>
    </source>
</evidence>
<protein>
    <submittedName>
        <fullName evidence="9">M28 family peptidase</fullName>
    </submittedName>
</protein>
<dbReference type="SUPFAM" id="SSF52025">
    <property type="entry name" value="PA domain"/>
    <property type="match status" value="1"/>
</dbReference>
<evidence type="ECO:0000256" key="7">
    <source>
        <dbReference type="SAM" id="SignalP"/>
    </source>
</evidence>
<evidence type="ECO:0000256" key="4">
    <source>
        <dbReference type="ARBA" id="ARBA00022729"/>
    </source>
</evidence>
<dbReference type="Gene3D" id="3.50.30.30">
    <property type="match status" value="1"/>
</dbReference>
<keyword evidence="1" id="KW-0031">Aminopeptidase</keyword>
<dbReference type="InterPro" id="IPR007484">
    <property type="entry name" value="Peptidase_M28"/>
</dbReference>
<keyword evidence="4 7" id="KW-0732">Signal</keyword>
<dbReference type="InterPro" id="IPR046450">
    <property type="entry name" value="PA_dom_sf"/>
</dbReference>
<accession>A0ABR6XHH8</accession>
<evidence type="ECO:0000256" key="6">
    <source>
        <dbReference type="ARBA" id="ARBA00022833"/>
    </source>
</evidence>
<keyword evidence="6" id="KW-0862">Zinc</keyword>
<evidence type="ECO:0000259" key="8">
    <source>
        <dbReference type="Pfam" id="PF04389"/>
    </source>
</evidence>
<gene>
    <name evidence="9" type="ORF">H8K26_09905</name>
</gene>
<dbReference type="RefSeq" id="WP_190479207.1">
    <property type="nucleotide sequence ID" value="NZ_JACOFT010000003.1"/>
</dbReference>
<feature type="chain" id="PRO_5045164988" evidence="7">
    <location>
        <begin position="23"/>
        <end position="548"/>
    </location>
</feature>
<organism evidence="9 10">
    <name type="scientific">Undibacterium aquatile</name>
    <dbReference type="NCBI Taxonomy" id="1537398"/>
    <lineage>
        <taxon>Bacteria</taxon>
        <taxon>Pseudomonadati</taxon>
        <taxon>Pseudomonadota</taxon>
        <taxon>Betaproteobacteria</taxon>
        <taxon>Burkholderiales</taxon>
        <taxon>Oxalobacteraceae</taxon>
        <taxon>Undibacterium</taxon>
    </lineage>
</organism>
<dbReference type="Proteomes" id="UP000637632">
    <property type="component" value="Unassembled WGS sequence"/>
</dbReference>
<keyword evidence="3" id="KW-0479">Metal-binding</keyword>
<keyword evidence="5" id="KW-0378">Hydrolase</keyword>
<dbReference type="SUPFAM" id="SSF53187">
    <property type="entry name" value="Zn-dependent exopeptidases"/>
    <property type="match status" value="1"/>
</dbReference>
<dbReference type="Pfam" id="PF04389">
    <property type="entry name" value="Peptidase_M28"/>
    <property type="match status" value="1"/>
</dbReference>
<evidence type="ECO:0000256" key="3">
    <source>
        <dbReference type="ARBA" id="ARBA00022723"/>
    </source>
</evidence>
<reference evidence="9 10" key="1">
    <citation type="submission" date="2020-08" db="EMBL/GenBank/DDBJ databases">
        <title>Novel species isolated from subtropical streams in China.</title>
        <authorList>
            <person name="Lu H."/>
        </authorList>
    </citation>
    <scope>NUCLEOTIDE SEQUENCE [LARGE SCALE GENOMIC DNA]</scope>
    <source>
        <strain evidence="9 10">CCTCC AB 2015119</strain>
    </source>
</reference>
<evidence type="ECO:0000313" key="10">
    <source>
        <dbReference type="Proteomes" id="UP000637632"/>
    </source>
</evidence>
<evidence type="ECO:0000256" key="2">
    <source>
        <dbReference type="ARBA" id="ARBA00022670"/>
    </source>
</evidence>
<dbReference type="InterPro" id="IPR045175">
    <property type="entry name" value="M28_fam"/>
</dbReference>
<keyword evidence="10" id="KW-1185">Reference proteome</keyword>
<evidence type="ECO:0000313" key="9">
    <source>
        <dbReference type="EMBL" id="MBC3811754.1"/>
    </source>
</evidence>